<sequence>MRVSGSVCRAVSQALVIGILLQATVAGAAPSSAVDRCPASEVDVTELLNWSEQAARAQATNKPIPPLPGDEYAVHFLNALAPSAGTAGIARMLQAGASPNACLIDMSWLGYATVISTPAQVRYLLDRGARPDEPRDSDGGTPLMSAIAASRWDNAHVLLDLGASAVAMTDGGMTALHLLAMASCPDGTTCPAKQSLAKRLLAMKTPVNARVRRQGTTALMLAALRGDVALIELLLADGADPSLKNQRGKTALMLAEQADRREAAALLRQHGKAPKH</sequence>
<dbReference type="PROSITE" id="PS50297">
    <property type="entry name" value="ANK_REP_REGION"/>
    <property type="match status" value="1"/>
</dbReference>
<dbReference type="Gene3D" id="1.25.40.20">
    <property type="entry name" value="Ankyrin repeat-containing domain"/>
    <property type="match status" value="2"/>
</dbReference>
<dbReference type="Pfam" id="PF12796">
    <property type="entry name" value="Ank_2"/>
    <property type="match status" value="1"/>
</dbReference>
<keyword evidence="4" id="KW-1185">Reference proteome</keyword>
<feature type="signal peptide" evidence="2">
    <location>
        <begin position="1"/>
        <end position="28"/>
    </location>
</feature>
<reference evidence="4" key="1">
    <citation type="journal article" date="2019" name="Int. J. Syst. Evol. Microbiol.">
        <title>The Global Catalogue of Microorganisms (GCM) 10K type strain sequencing project: providing services to taxonomists for standard genome sequencing and annotation.</title>
        <authorList>
            <consortium name="The Broad Institute Genomics Platform"/>
            <consortium name="The Broad Institute Genome Sequencing Center for Infectious Disease"/>
            <person name="Wu L."/>
            <person name="Ma J."/>
        </authorList>
    </citation>
    <scope>NUCLEOTIDE SEQUENCE [LARGE SCALE GENOMIC DNA]</scope>
    <source>
        <strain evidence="4">NBRC 104970</strain>
    </source>
</reference>
<name>A0ABQ6BWQ2_9NEIS</name>
<dbReference type="PANTHER" id="PTHR24183">
    <property type="entry name" value="FIBRONECTIN TYPE 3 AND ANKYRIN REPEAT DOMAINS PROTEIN 1"/>
    <property type="match status" value="1"/>
</dbReference>
<organism evidence="3 4">
    <name type="scientific">Chitiniphilus shinanonensis</name>
    <dbReference type="NCBI Taxonomy" id="553088"/>
    <lineage>
        <taxon>Bacteria</taxon>
        <taxon>Pseudomonadati</taxon>
        <taxon>Pseudomonadota</taxon>
        <taxon>Betaproteobacteria</taxon>
        <taxon>Neisseriales</taxon>
        <taxon>Chitinibacteraceae</taxon>
        <taxon>Chitiniphilus</taxon>
    </lineage>
</organism>
<accession>A0ABQ6BWQ2</accession>
<dbReference type="PROSITE" id="PS50088">
    <property type="entry name" value="ANK_REPEAT"/>
    <property type="match status" value="1"/>
</dbReference>
<evidence type="ECO:0000313" key="4">
    <source>
        <dbReference type="Proteomes" id="UP001156836"/>
    </source>
</evidence>
<protein>
    <recommendedName>
        <fullName evidence="5">Ankyrin repeat domain-containing protein</fullName>
    </recommendedName>
</protein>
<dbReference type="SUPFAM" id="SSF48403">
    <property type="entry name" value="Ankyrin repeat"/>
    <property type="match status" value="1"/>
</dbReference>
<dbReference type="InterPro" id="IPR002110">
    <property type="entry name" value="Ankyrin_rpt"/>
</dbReference>
<dbReference type="SMART" id="SM00248">
    <property type="entry name" value="ANK"/>
    <property type="match status" value="4"/>
</dbReference>
<evidence type="ECO:0008006" key="5">
    <source>
        <dbReference type="Google" id="ProtNLM"/>
    </source>
</evidence>
<feature type="chain" id="PRO_5046853849" description="Ankyrin repeat domain-containing protein" evidence="2">
    <location>
        <begin position="29"/>
        <end position="276"/>
    </location>
</feature>
<dbReference type="PANTHER" id="PTHR24183:SF1">
    <property type="entry name" value="FIBRONECTIN TYPE 3 AND ANKYRIN REPEAT DOMAINS PROTEIN 1"/>
    <property type="match status" value="1"/>
</dbReference>
<gene>
    <name evidence="3" type="ORF">GCM10007860_29960</name>
</gene>
<dbReference type="EMBL" id="BSOZ01000068">
    <property type="protein sequence ID" value="GLS05837.1"/>
    <property type="molecule type" value="Genomic_DNA"/>
</dbReference>
<evidence type="ECO:0000313" key="3">
    <source>
        <dbReference type="EMBL" id="GLS05837.1"/>
    </source>
</evidence>
<dbReference type="Proteomes" id="UP001156836">
    <property type="component" value="Unassembled WGS sequence"/>
</dbReference>
<evidence type="ECO:0000256" key="2">
    <source>
        <dbReference type="SAM" id="SignalP"/>
    </source>
</evidence>
<evidence type="ECO:0000256" key="1">
    <source>
        <dbReference type="PROSITE-ProRule" id="PRU00023"/>
    </source>
</evidence>
<comment type="caution">
    <text evidence="3">The sequence shown here is derived from an EMBL/GenBank/DDBJ whole genome shotgun (WGS) entry which is preliminary data.</text>
</comment>
<keyword evidence="1" id="KW-0040">ANK repeat</keyword>
<feature type="repeat" description="ANK" evidence="1">
    <location>
        <begin position="214"/>
        <end position="246"/>
    </location>
</feature>
<dbReference type="InterPro" id="IPR036770">
    <property type="entry name" value="Ankyrin_rpt-contain_sf"/>
</dbReference>
<keyword evidence="2" id="KW-0732">Signal</keyword>
<proteinExistence type="predicted"/>